<proteinExistence type="predicted"/>
<dbReference type="SUPFAM" id="SSF53254">
    <property type="entry name" value="Phosphoglycerate mutase-like"/>
    <property type="match status" value="1"/>
</dbReference>
<evidence type="ECO:0008006" key="2">
    <source>
        <dbReference type="Google" id="ProtNLM"/>
    </source>
</evidence>
<reference evidence="1" key="1">
    <citation type="submission" date="2018-05" db="EMBL/GenBank/DDBJ databases">
        <authorList>
            <person name="Lanie J.A."/>
            <person name="Ng W.-L."/>
            <person name="Kazmierczak K.M."/>
            <person name="Andrzejewski T.M."/>
            <person name="Davidsen T.M."/>
            <person name="Wayne K.J."/>
            <person name="Tettelin H."/>
            <person name="Glass J.I."/>
            <person name="Rusch D."/>
            <person name="Podicherti R."/>
            <person name="Tsui H.-C.T."/>
            <person name="Winkler M.E."/>
        </authorList>
    </citation>
    <scope>NUCLEOTIDE SEQUENCE</scope>
</reference>
<dbReference type="EMBL" id="UINC01025411">
    <property type="protein sequence ID" value="SVB00946.1"/>
    <property type="molecule type" value="Genomic_DNA"/>
</dbReference>
<dbReference type="InterPro" id="IPR013078">
    <property type="entry name" value="His_Pase_superF_clade-1"/>
</dbReference>
<dbReference type="InterPro" id="IPR029033">
    <property type="entry name" value="His_PPase_superfam"/>
</dbReference>
<organism evidence="1">
    <name type="scientific">marine metagenome</name>
    <dbReference type="NCBI Taxonomy" id="408172"/>
    <lineage>
        <taxon>unclassified sequences</taxon>
        <taxon>metagenomes</taxon>
        <taxon>ecological metagenomes</taxon>
    </lineage>
</organism>
<evidence type="ECO:0000313" key="1">
    <source>
        <dbReference type="EMBL" id="SVB00946.1"/>
    </source>
</evidence>
<accession>A0A382AHG1</accession>
<dbReference type="AlphaFoldDB" id="A0A382AHG1"/>
<gene>
    <name evidence="1" type="ORF">METZ01_LOCUS153800</name>
</gene>
<dbReference type="Pfam" id="PF00300">
    <property type="entry name" value="His_Phos_1"/>
    <property type="match status" value="1"/>
</dbReference>
<dbReference type="Gene3D" id="3.40.50.1240">
    <property type="entry name" value="Phosphoglycerate mutase-like"/>
    <property type="match status" value="1"/>
</dbReference>
<name>A0A382AHG1_9ZZZZ</name>
<sequence length="143" mass="15933">MRRTRDTAILLGAADPTPAAELIEMDWGQWEGKTLQELRAELGENMVLNESLGLDFRPHGGESPRDVRDRLKQWIAGLKIAGVLPAIAVCHKGVIRSALSLATGWTMEDKWPVKLRDDCAQLFRVVEGNLEVEQLNIPLNPEP</sequence>
<protein>
    <recommendedName>
        <fullName evidence="2">Phosphoglycerate mutase</fullName>
    </recommendedName>
</protein>